<dbReference type="AlphaFoldDB" id="A0A412G4S5"/>
<gene>
    <name evidence="1" type="ORF">DWY25_03580</name>
</gene>
<dbReference type="GeneID" id="83014488"/>
<proteinExistence type="predicted"/>
<sequence length="283" mass="31644">MKSYRMGWIAFSILLLLAGCQHQPEEIGLTAVSAVYQKQQAENQKNPEFAEQNAEVIAAFVDEVVKLRFQRAGEALASHLSEACRERFIAANQAVTGTDYGLARLGKLESCTILTINDNTVLAQINASYGDTPAAYTLVLTLIREDQTWLVDQMRWMENDQSPRGPVESAEQLAKAYQEAVLSQDYARLASLYNITAEPEGLLFWSTVRITDCEITAQKIQTGQACFQLQFTVADPGMSQLKKGTSTAWLWCRRQPQHDGESISGWIIEGLMTKQPPTSWWQS</sequence>
<evidence type="ECO:0000313" key="2">
    <source>
        <dbReference type="Proteomes" id="UP000284178"/>
    </source>
</evidence>
<dbReference type="PROSITE" id="PS51257">
    <property type="entry name" value="PROKAR_LIPOPROTEIN"/>
    <property type="match status" value="1"/>
</dbReference>
<name>A0A412G4S5_9FIRM</name>
<dbReference type="RefSeq" id="WP_117893761.1">
    <property type="nucleotide sequence ID" value="NZ_CABJCV010000003.1"/>
</dbReference>
<reference evidence="1 2" key="1">
    <citation type="submission" date="2018-08" db="EMBL/GenBank/DDBJ databases">
        <title>A genome reference for cultivated species of the human gut microbiota.</title>
        <authorList>
            <person name="Zou Y."/>
            <person name="Xue W."/>
            <person name="Luo G."/>
        </authorList>
    </citation>
    <scope>NUCLEOTIDE SEQUENCE [LARGE SCALE GENOMIC DNA]</scope>
    <source>
        <strain evidence="1 2">AF24-29</strain>
    </source>
</reference>
<dbReference type="EMBL" id="QRUP01000003">
    <property type="protein sequence ID" value="RGR75827.1"/>
    <property type="molecule type" value="Genomic_DNA"/>
</dbReference>
<keyword evidence="2" id="KW-1185">Reference proteome</keyword>
<protein>
    <submittedName>
        <fullName evidence="1">Uncharacterized protein</fullName>
    </submittedName>
</protein>
<evidence type="ECO:0000313" key="1">
    <source>
        <dbReference type="EMBL" id="RGR75827.1"/>
    </source>
</evidence>
<accession>A0A412G4S5</accession>
<comment type="caution">
    <text evidence="1">The sequence shown here is derived from an EMBL/GenBank/DDBJ whole genome shotgun (WGS) entry which is preliminary data.</text>
</comment>
<dbReference type="Proteomes" id="UP000284178">
    <property type="component" value="Unassembled WGS sequence"/>
</dbReference>
<organism evidence="1 2">
    <name type="scientific">Holdemania filiformis</name>
    <dbReference type="NCBI Taxonomy" id="61171"/>
    <lineage>
        <taxon>Bacteria</taxon>
        <taxon>Bacillati</taxon>
        <taxon>Bacillota</taxon>
        <taxon>Erysipelotrichia</taxon>
        <taxon>Erysipelotrichales</taxon>
        <taxon>Erysipelotrichaceae</taxon>
        <taxon>Holdemania</taxon>
    </lineage>
</organism>